<proteinExistence type="predicted"/>
<evidence type="ECO:0000313" key="2">
    <source>
        <dbReference type="Proteomes" id="UP001317613"/>
    </source>
</evidence>
<name>A0AC59HUW1_ENTFL</name>
<dbReference type="EMBL" id="AP026729">
    <property type="protein sequence ID" value="BDQ63470.1"/>
    <property type="molecule type" value="Genomic_DNA"/>
</dbReference>
<dbReference type="Proteomes" id="UP001317613">
    <property type="component" value="Chromosome"/>
</dbReference>
<accession>A0AC59HUW1</accession>
<gene>
    <name evidence="1" type="ORF">EfsSVR2332_35480</name>
</gene>
<evidence type="ECO:0000313" key="1">
    <source>
        <dbReference type="EMBL" id="BDQ63470.1"/>
    </source>
</evidence>
<reference evidence="1" key="1">
    <citation type="submission" date="2022-08" db="EMBL/GenBank/DDBJ databases">
        <title>Molecular epidemiological analysis of five strains of VanD-type vancomycin-resistant Enterococcus faecalis.</title>
        <authorList>
            <person name="Mimura K."/>
            <person name="Hashimoto Y."/>
            <person name="Tomita H."/>
        </authorList>
    </citation>
    <scope>NUCLEOTIDE SEQUENCE</scope>
    <source>
        <strain evidence="1">SVR2332</strain>
    </source>
</reference>
<organism evidence="1 2">
    <name type="scientific">Enterococcus faecalis</name>
    <name type="common">Streptococcus faecalis</name>
    <dbReference type="NCBI Taxonomy" id="1351"/>
    <lineage>
        <taxon>Bacteria</taxon>
        <taxon>Bacillati</taxon>
        <taxon>Bacillota</taxon>
        <taxon>Bacilli</taxon>
        <taxon>Lactobacillales</taxon>
        <taxon>Enterococcaceae</taxon>
        <taxon>Enterococcus</taxon>
    </lineage>
</organism>
<protein>
    <submittedName>
        <fullName evidence="1">IS30 family transposase</fullName>
    </submittedName>
</protein>
<sequence>MTYKHLTIDELTMIESYYLQHNKPVEIANRMGRAIQTIYNVVNKFKQGKTALDYWHQYKENKKKCGRKVIQLPAHEVDYIKEKVTLGWTPDVIIGRKERPVSCGMRTLYRLFSKGIFDIDTLPMKGKRKPNGHQEKRENNNISAQSMIDLIIILISILSLVTLKVIRSLAFIIKSAVITLVERLSKVIITIKPNGRKALDIETALNQWFSRFPKNFFKSITFDCGKEFSNWKAISNQHDIDIYFADPGTPSQRPLNENSNGILRRNGLPKSMDFREVNQTFISSVSNQRNHIPRKSLNYRTPIEIFLSYVQEAFYSNLI</sequence>